<feature type="compositionally biased region" description="Low complexity" evidence="1">
    <location>
        <begin position="111"/>
        <end position="134"/>
    </location>
</feature>
<name>A0A562QPD2_9BACI</name>
<evidence type="ECO:0000313" key="2">
    <source>
        <dbReference type="EMBL" id="TWI58060.1"/>
    </source>
</evidence>
<dbReference type="EMBL" id="VLKZ01000003">
    <property type="protein sequence ID" value="TWI58060.1"/>
    <property type="molecule type" value="Genomic_DNA"/>
</dbReference>
<dbReference type="OrthoDB" id="2666077at2"/>
<evidence type="ECO:0000256" key="1">
    <source>
        <dbReference type="SAM" id="MobiDB-lite"/>
    </source>
</evidence>
<dbReference type="PROSITE" id="PS51257">
    <property type="entry name" value="PROKAR_LIPOPROTEIN"/>
    <property type="match status" value="1"/>
</dbReference>
<sequence>MNKRKTNRLLKGIIGTTVALSGLTACSSNVQEELLSVPEETNANPQTSPTEPPPSPEEADCETWTWDEEAGVYQCAEEGSENYGHYYSGGSWFPTIAAFMAGRALGGSGINNNNNAANNPNQPNQNNASNQQPNRTDQVSNPRSGMGSGGIFGG</sequence>
<accession>A0A562QPD2</accession>
<feature type="region of interest" description="Disordered" evidence="1">
    <location>
        <begin position="37"/>
        <end position="61"/>
    </location>
</feature>
<protein>
    <submittedName>
        <fullName evidence="2">Uncharacterized protein</fullName>
    </submittedName>
</protein>
<organism evidence="2 3">
    <name type="scientific">Halalkalibacter nanhaiisediminis</name>
    <dbReference type="NCBI Taxonomy" id="688079"/>
    <lineage>
        <taxon>Bacteria</taxon>
        <taxon>Bacillati</taxon>
        <taxon>Bacillota</taxon>
        <taxon>Bacilli</taxon>
        <taxon>Bacillales</taxon>
        <taxon>Bacillaceae</taxon>
        <taxon>Halalkalibacter</taxon>
    </lineage>
</organism>
<evidence type="ECO:0000313" key="3">
    <source>
        <dbReference type="Proteomes" id="UP000315711"/>
    </source>
</evidence>
<keyword evidence="3" id="KW-1185">Reference proteome</keyword>
<dbReference type="AlphaFoldDB" id="A0A562QPD2"/>
<dbReference type="Proteomes" id="UP000315711">
    <property type="component" value="Unassembled WGS sequence"/>
</dbReference>
<feature type="region of interest" description="Disordered" evidence="1">
    <location>
        <begin position="111"/>
        <end position="154"/>
    </location>
</feature>
<gene>
    <name evidence="2" type="ORF">IQ10_01391</name>
</gene>
<dbReference type="RefSeq" id="WP_158640005.1">
    <property type="nucleotide sequence ID" value="NZ_VLKZ01000003.1"/>
</dbReference>
<reference evidence="2 3" key="1">
    <citation type="journal article" date="2015" name="Stand. Genomic Sci.">
        <title>Genomic Encyclopedia of Bacterial and Archaeal Type Strains, Phase III: the genomes of soil and plant-associated and newly described type strains.</title>
        <authorList>
            <person name="Whitman W.B."/>
            <person name="Woyke T."/>
            <person name="Klenk H.P."/>
            <person name="Zhou Y."/>
            <person name="Lilburn T.G."/>
            <person name="Beck B.J."/>
            <person name="De Vos P."/>
            <person name="Vandamme P."/>
            <person name="Eisen J.A."/>
            <person name="Garrity G."/>
            <person name="Hugenholtz P."/>
            <person name="Kyrpides N.C."/>
        </authorList>
    </citation>
    <scope>NUCLEOTIDE SEQUENCE [LARGE SCALE GENOMIC DNA]</scope>
    <source>
        <strain evidence="2 3">CGMCC 1.10116</strain>
    </source>
</reference>
<comment type="caution">
    <text evidence="2">The sequence shown here is derived from an EMBL/GenBank/DDBJ whole genome shotgun (WGS) entry which is preliminary data.</text>
</comment>
<proteinExistence type="predicted"/>